<reference evidence="2" key="2">
    <citation type="submission" date="2022-10" db="EMBL/GenBank/DDBJ databases">
        <authorList>
            <person name="Trinh H.N."/>
        </authorList>
    </citation>
    <scope>NUCLEOTIDE SEQUENCE</scope>
    <source>
        <strain evidence="2">RN2-1</strain>
    </source>
</reference>
<dbReference type="Pfam" id="PF10082">
    <property type="entry name" value="BBP2_2"/>
    <property type="match status" value="1"/>
</dbReference>
<evidence type="ECO:0000313" key="3">
    <source>
        <dbReference type="Proteomes" id="UP001165679"/>
    </source>
</evidence>
<gene>
    <name evidence="2" type="ORF">OL599_12890</name>
</gene>
<dbReference type="EMBL" id="JAPDNT010000009">
    <property type="protein sequence ID" value="MCW3475473.1"/>
    <property type="molecule type" value="Genomic_DNA"/>
</dbReference>
<organism evidence="2 3">
    <name type="scientific">Limobrevibacterium gyesilva</name>
    <dbReference type="NCBI Taxonomy" id="2991712"/>
    <lineage>
        <taxon>Bacteria</taxon>
        <taxon>Pseudomonadati</taxon>
        <taxon>Pseudomonadota</taxon>
        <taxon>Alphaproteobacteria</taxon>
        <taxon>Acetobacterales</taxon>
        <taxon>Acetobacteraceae</taxon>
        <taxon>Limobrevibacterium</taxon>
    </lineage>
</organism>
<evidence type="ECO:0000313" key="2">
    <source>
        <dbReference type="EMBL" id="MCW3475473.1"/>
    </source>
</evidence>
<feature type="compositionally biased region" description="Pro residues" evidence="1">
    <location>
        <begin position="25"/>
        <end position="34"/>
    </location>
</feature>
<name>A0AA42CDZ7_9PROT</name>
<dbReference type="RefSeq" id="WP_264714189.1">
    <property type="nucleotide sequence ID" value="NZ_JAPDNT010000009.1"/>
</dbReference>
<dbReference type="InterPro" id="IPR018759">
    <property type="entry name" value="BBP2_2"/>
</dbReference>
<sequence length="461" mass="49992">MERKNRSIAVGDQPRPVCQARRTSPPHPARPRPAGPGRGQRWPARAALLAASFALAAPASAQLVDTYFPAGLIGYGTSLGVTVASRERPEYDPPGVHAGSFVIRPQFATSVGYDSNAIFRTPGRSSMAVRNSGSVLATTNWSSDNANAFVSFDNVVYPDVSGQNYTAWSGTLGKVFDFGRDRLTLAASHLTLYQTSRDINTPQALNEPGQYQINNIRASFEATRGLFYLVPALQYTTYRYSNVIAGGQPLNQTNRNRDMLEGQLTTKIGDALLRDFAVVLRGASIHYTSPQVGQPNRDADAISVLAGIDHVASAVWRFRALAGYQVRWFHSSAFNTVSAPILEANVIYSPSGLTTVTATLTRAIQDAANEFAATYISTAARLTIDHELWRNVLLNGHVSLEQAQYQQGGGNEAFINGGTGVTWLVNRNVRIAATYDHITKHPTSGSNINEDVVLIRLLLGL</sequence>
<comment type="caution">
    <text evidence="2">The sequence shown here is derived from an EMBL/GenBank/DDBJ whole genome shotgun (WGS) entry which is preliminary data.</text>
</comment>
<accession>A0AA42CDZ7</accession>
<reference evidence="2" key="1">
    <citation type="submission" date="2022-09" db="EMBL/GenBank/DDBJ databases">
        <title>Rhodovastum sp. nov. RN2-1 isolated from soil in Seongnam, South Korea.</title>
        <authorList>
            <person name="Le N.T."/>
        </authorList>
    </citation>
    <scope>NUCLEOTIDE SEQUENCE</scope>
    <source>
        <strain evidence="2">RN2-1</strain>
    </source>
</reference>
<feature type="region of interest" description="Disordered" evidence="1">
    <location>
        <begin position="1"/>
        <end position="41"/>
    </location>
</feature>
<protein>
    <submittedName>
        <fullName evidence="2">Outer membrane beta-barrel protein</fullName>
    </submittedName>
</protein>
<keyword evidence="3" id="KW-1185">Reference proteome</keyword>
<proteinExistence type="predicted"/>
<dbReference type="AlphaFoldDB" id="A0AA42CDZ7"/>
<dbReference type="Proteomes" id="UP001165679">
    <property type="component" value="Unassembled WGS sequence"/>
</dbReference>
<evidence type="ECO:0000256" key="1">
    <source>
        <dbReference type="SAM" id="MobiDB-lite"/>
    </source>
</evidence>